<dbReference type="SUPFAM" id="SSF50891">
    <property type="entry name" value="Cyclophilin-like"/>
    <property type="match status" value="1"/>
</dbReference>
<evidence type="ECO:0000313" key="4">
    <source>
        <dbReference type="EMBL" id="CAF4142369.1"/>
    </source>
</evidence>
<accession>A0A815AQ11</accession>
<organism evidence="3 5">
    <name type="scientific">Rotaria magnacalcarata</name>
    <dbReference type="NCBI Taxonomy" id="392030"/>
    <lineage>
        <taxon>Eukaryota</taxon>
        <taxon>Metazoa</taxon>
        <taxon>Spiralia</taxon>
        <taxon>Gnathifera</taxon>
        <taxon>Rotifera</taxon>
        <taxon>Eurotatoria</taxon>
        <taxon>Bdelloidea</taxon>
        <taxon>Philodinida</taxon>
        <taxon>Philodinidae</taxon>
        <taxon>Rotaria</taxon>
    </lineage>
</organism>
<evidence type="ECO:0000313" key="5">
    <source>
        <dbReference type="Proteomes" id="UP000663855"/>
    </source>
</evidence>
<dbReference type="PROSITE" id="PS50072">
    <property type="entry name" value="CSA_PPIASE_2"/>
    <property type="match status" value="1"/>
</dbReference>
<dbReference type="AlphaFoldDB" id="A0A815AQ11"/>
<evidence type="ECO:0000259" key="2">
    <source>
        <dbReference type="PROSITE" id="PS50072"/>
    </source>
</evidence>
<feature type="compositionally biased region" description="Low complexity" evidence="1">
    <location>
        <begin position="61"/>
        <end position="70"/>
    </location>
</feature>
<reference evidence="3" key="1">
    <citation type="submission" date="2021-02" db="EMBL/GenBank/DDBJ databases">
        <authorList>
            <person name="Nowell W R."/>
        </authorList>
    </citation>
    <scope>NUCLEOTIDE SEQUENCE</scope>
</reference>
<comment type="caution">
    <text evidence="3">The sequence shown here is derived from an EMBL/GenBank/DDBJ whole genome shotgun (WGS) entry which is preliminary data.</text>
</comment>
<dbReference type="Pfam" id="PF00160">
    <property type="entry name" value="Pro_isomerase"/>
    <property type="match status" value="1"/>
</dbReference>
<feature type="region of interest" description="Disordered" evidence="1">
    <location>
        <begin position="1"/>
        <end position="84"/>
    </location>
</feature>
<name>A0A815AQ11_9BILA</name>
<sequence>MSDEVPKARKAKIIGNSNRQVAAFIDNQPSSTSSNSSSEKMNKSGATDNDVDNFGSPIPSPSVSQQSPTSNEIDSPTMENQPPSGQSVVVVKVLTSKVVYLIICTHCFLVGGETTVYTNDGERYVNEVAKIDDERMPHNKPGLLSMPVHDLSIKFLITLCPMPSLNESHVVIGRLIEGMGLIEAINKKSIKNSGGIECDRGLPLANVTIYSCGETNNTLSY</sequence>
<dbReference type="EMBL" id="CAJOBH010009497">
    <property type="protein sequence ID" value="CAF4142369.1"/>
    <property type="molecule type" value="Genomic_DNA"/>
</dbReference>
<dbReference type="InterPro" id="IPR029000">
    <property type="entry name" value="Cyclophilin-like_dom_sf"/>
</dbReference>
<dbReference type="EMBL" id="CAJNOV010006733">
    <property type="protein sequence ID" value="CAF1257454.1"/>
    <property type="molecule type" value="Genomic_DNA"/>
</dbReference>
<proteinExistence type="predicted"/>
<feature type="compositionally biased region" description="Polar residues" evidence="1">
    <location>
        <begin position="71"/>
        <end position="84"/>
    </location>
</feature>
<dbReference type="Proteomes" id="UP000681967">
    <property type="component" value="Unassembled WGS sequence"/>
</dbReference>
<protein>
    <recommendedName>
        <fullName evidence="2">PPIase cyclophilin-type domain-containing protein</fullName>
    </recommendedName>
</protein>
<dbReference type="GO" id="GO:0003755">
    <property type="term" value="F:peptidyl-prolyl cis-trans isomerase activity"/>
    <property type="evidence" value="ECO:0007669"/>
    <property type="project" value="InterPro"/>
</dbReference>
<evidence type="ECO:0000256" key="1">
    <source>
        <dbReference type="SAM" id="MobiDB-lite"/>
    </source>
</evidence>
<dbReference type="Gene3D" id="2.40.100.10">
    <property type="entry name" value="Cyclophilin-like"/>
    <property type="match status" value="1"/>
</dbReference>
<dbReference type="Proteomes" id="UP000663855">
    <property type="component" value="Unassembled WGS sequence"/>
</dbReference>
<gene>
    <name evidence="4" type="ORF">BYL167_LOCUS21092</name>
    <name evidence="3" type="ORF">CJN711_LOCUS14809</name>
</gene>
<dbReference type="InterPro" id="IPR002130">
    <property type="entry name" value="Cyclophilin-type_PPIase_dom"/>
</dbReference>
<evidence type="ECO:0000313" key="3">
    <source>
        <dbReference type="EMBL" id="CAF1257454.1"/>
    </source>
</evidence>
<feature type="domain" description="PPIase cyclophilin-type" evidence="2">
    <location>
        <begin position="111"/>
        <end position="214"/>
    </location>
</feature>